<dbReference type="PANTHER" id="PTHR15245">
    <property type="entry name" value="SYMPLEKIN-RELATED"/>
    <property type="match status" value="1"/>
</dbReference>
<dbReference type="PANTHER" id="PTHR15245:SF20">
    <property type="entry name" value="SYMPLEKIN"/>
    <property type="match status" value="1"/>
</dbReference>
<feature type="region of interest" description="Disordered" evidence="1">
    <location>
        <begin position="684"/>
        <end position="719"/>
    </location>
</feature>
<feature type="compositionally biased region" description="Acidic residues" evidence="1">
    <location>
        <begin position="697"/>
        <end position="710"/>
    </location>
</feature>
<accession>S9TQ83</accession>
<keyword evidence="3" id="KW-1185">Reference proteome</keyword>
<feature type="compositionally biased region" description="Basic residues" evidence="1">
    <location>
        <begin position="995"/>
        <end position="1007"/>
    </location>
</feature>
<feature type="compositionally biased region" description="Pro residues" evidence="1">
    <location>
        <begin position="1008"/>
        <end position="1017"/>
    </location>
</feature>
<reference evidence="2 3" key="1">
    <citation type="journal article" date="2013" name="PLoS ONE">
        <title>Predicting the Proteins of Angomonas deanei, Strigomonas culicis and Their Respective Endosymbionts Reveals New Aspects of the Trypanosomatidae Family.</title>
        <authorList>
            <person name="Motta M.C."/>
            <person name="Martins A.C."/>
            <person name="de Souza S.S."/>
            <person name="Catta-Preta C.M."/>
            <person name="Silva R."/>
            <person name="Klein C.C."/>
            <person name="de Almeida L.G."/>
            <person name="de Lima Cunha O."/>
            <person name="Ciapina L.P."/>
            <person name="Brocchi M."/>
            <person name="Colabardini A.C."/>
            <person name="de Araujo Lima B."/>
            <person name="Machado C.R."/>
            <person name="de Almeida Soares C.M."/>
            <person name="Probst C.M."/>
            <person name="de Menezes C.B."/>
            <person name="Thompson C.E."/>
            <person name="Bartholomeu D.C."/>
            <person name="Gradia D.F."/>
            <person name="Pavoni D.P."/>
            <person name="Grisard E.C."/>
            <person name="Fantinatti-Garboggini F."/>
            <person name="Marchini F.K."/>
            <person name="Rodrigues-Luiz G.F."/>
            <person name="Wagner G."/>
            <person name="Goldman G.H."/>
            <person name="Fietto J.L."/>
            <person name="Elias M.C."/>
            <person name="Goldman M.H."/>
            <person name="Sagot M.F."/>
            <person name="Pereira M."/>
            <person name="Stoco P.H."/>
            <person name="de Mendonca-Neto R.P."/>
            <person name="Teixeira S.M."/>
            <person name="Maciel T.E."/>
            <person name="de Oliveira Mendes T.A."/>
            <person name="Urmenyi T.P."/>
            <person name="de Souza W."/>
            <person name="Schenkman S."/>
            <person name="de Vasconcelos A.T."/>
        </authorList>
    </citation>
    <scope>NUCLEOTIDE SEQUENCE [LARGE SCALE GENOMIC DNA]</scope>
</reference>
<dbReference type="AlphaFoldDB" id="S9TQ83"/>
<feature type="region of interest" description="Disordered" evidence="1">
    <location>
        <begin position="988"/>
        <end position="1017"/>
    </location>
</feature>
<evidence type="ECO:0000313" key="3">
    <source>
        <dbReference type="Proteomes" id="UP000015354"/>
    </source>
</evidence>
<dbReference type="OrthoDB" id="272013at2759"/>
<comment type="caution">
    <text evidence="2">The sequence shown here is derived from an EMBL/GenBank/DDBJ whole genome shotgun (WGS) entry which is preliminary data.</text>
</comment>
<dbReference type="Proteomes" id="UP000015354">
    <property type="component" value="Unassembled WGS sequence"/>
</dbReference>
<evidence type="ECO:0008006" key="4">
    <source>
        <dbReference type="Google" id="ProtNLM"/>
    </source>
</evidence>
<name>S9TQ83_9TRYP</name>
<proteinExistence type="predicted"/>
<dbReference type="GO" id="GO:0005847">
    <property type="term" value="C:mRNA cleavage and polyadenylation specificity factor complex"/>
    <property type="evidence" value="ECO:0007669"/>
    <property type="project" value="TreeGrafter"/>
</dbReference>
<gene>
    <name evidence="2" type="ORF">STCU_09762</name>
</gene>
<dbReference type="InterPro" id="IPR021850">
    <property type="entry name" value="Symplekin/Pta1"/>
</dbReference>
<sequence>MDTLLSALQTQKAVSAAAWQQVEAEVAALAGVEDAREALNALVDAYNDYSDGPADVACREAIVRALALLLQAAGWQLGSDDCLLLAMFLNDLSTVVHEGVFEHLCRCAARLFHVSFPFLYEPAADAVEQESRLSLLQELRALRTAVARRLTSTAAQLNHPRLQRIALDGCCAVLRIYWDALAQPAAAATPAVAADARDLLKGLLGPFDVALEGLVKAGGAAPAKGGRGGYLVSPLLLGAVLYRVEELLWRGAATRGDGGAALLALGEVALRELLTVFQRYVGLQQHRQADGVQPAGADEGAGRARDAFRVYGVQRAVQRTLSVALHVQEGAPAAADPAAASALRTGLLAAVNAFGGALAVPLAPAARLPPAADLAPEVAAWTAADGAGRLRGCAALVRVEEAEAPGAPAEEAVEGLEDEAAAYLQPAGRDALLRLSFGVVTAAALAEMVMHSISQLDYVTEEHLREAHREGLQAMQHEAARRAQREELERQRLVEQQGIEAVPAAGLLAHVKDSTSIQQQGMRLLRRPSARAYLQRCAFRNILRAYEHVRGEAEERLRATQALIARCLVQMAPTLADVALDDVLLQLQGELQLDASQKAAGGAHRSVVARPASYYQLLLQVLFTSFASLAPFEEREESSSFLLLADAAGAAAGGAVLRSTPHRMVDTENPIGFLQEVDARVPSYLSGRHKRPRPDDAPDSGDEGPPEEGPEDHFAFRNDTRGRPSSYSHLLCRVVELMLGVYRPHWQSEKLVGSPKLAAFLDDTLLDLLLQAPALPRYVWHYLYKRLCLAAEQDRCVIGTWLLQRLVVRRVVYRDCAFNLLIHLCTSTNEYARRLSIYQIGVLLVQSRREGGGGGGIGERAEQQLLQYAQRQVAVIPGYQPAAAKAEDDEGDAGQPEVAHLAKLNRHLGLFLVLCTREPRQLFGALLEMYKQCVERQNSVMARLIPANKDIHSTVQLVFRRDPAAFVSQVMPSLRRYSQEAAPLVQGDAVGAQRSKVRAIERRRRPTPPRQPRYPWR</sequence>
<dbReference type="EMBL" id="ATMH01009762">
    <property type="protein sequence ID" value="EPY18814.1"/>
    <property type="molecule type" value="Genomic_DNA"/>
</dbReference>
<organism evidence="2 3">
    <name type="scientific">Strigomonas culicis</name>
    <dbReference type="NCBI Taxonomy" id="28005"/>
    <lineage>
        <taxon>Eukaryota</taxon>
        <taxon>Discoba</taxon>
        <taxon>Euglenozoa</taxon>
        <taxon>Kinetoplastea</taxon>
        <taxon>Metakinetoplastina</taxon>
        <taxon>Trypanosomatida</taxon>
        <taxon>Trypanosomatidae</taxon>
        <taxon>Strigomonadinae</taxon>
        <taxon>Strigomonas</taxon>
    </lineage>
</organism>
<evidence type="ECO:0000313" key="2">
    <source>
        <dbReference type="EMBL" id="EPY18814.1"/>
    </source>
</evidence>
<evidence type="ECO:0000256" key="1">
    <source>
        <dbReference type="SAM" id="MobiDB-lite"/>
    </source>
</evidence>
<protein>
    <recommendedName>
        <fullName evidence="4">Symplekin</fullName>
    </recommendedName>
</protein>